<keyword evidence="1" id="KW-0812">Transmembrane</keyword>
<evidence type="ECO:0000256" key="1">
    <source>
        <dbReference type="SAM" id="Phobius"/>
    </source>
</evidence>
<keyword evidence="1" id="KW-0472">Membrane</keyword>
<organism evidence="2 3">
    <name type="scientific">Asanoa ishikariensis</name>
    <dbReference type="NCBI Taxonomy" id="137265"/>
    <lineage>
        <taxon>Bacteria</taxon>
        <taxon>Bacillati</taxon>
        <taxon>Actinomycetota</taxon>
        <taxon>Actinomycetes</taxon>
        <taxon>Micromonosporales</taxon>
        <taxon>Micromonosporaceae</taxon>
        <taxon>Asanoa</taxon>
    </lineage>
</organism>
<sequence>MSSRRLYRSTGFPLFIALPLMVGPVVVAILSHDPEASMAAVFFVGFGICYGYIATVGSYVQVRDGALIVANLFRAHRIPLRRFVDFTSMEFLVVRANTVDQKAIEIQAMVQLQSTSFGGIKRKLKRLRTMLDEHGAPPADGPVTVRLRWESLAVMGVGLAACVGGSLIVFLVY</sequence>
<feature type="transmembrane region" description="Helical" evidence="1">
    <location>
        <begin position="12"/>
        <end position="30"/>
    </location>
</feature>
<evidence type="ECO:0000313" key="3">
    <source>
        <dbReference type="Proteomes" id="UP000199632"/>
    </source>
</evidence>
<name>A0A1H3S422_9ACTN</name>
<dbReference type="Proteomes" id="UP000199632">
    <property type="component" value="Unassembled WGS sequence"/>
</dbReference>
<evidence type="ECO:0000313" key="2">
    <source>
        <dbReference type="EMBL" id="SDZ31909.1"/>
    </source>
</evidence>
<feature type="transmembrane region" description="Helical" evidence="1">
    <location>
        <begin position="36"/>
        <end position="53"/>
    </location>
</feature>
<keyword evidence="1" id="KW-1133">Transmembrane helix</keyword>
<dbReference type="AlphaFoldDB" id="A0A1H3S422"/>
<reference evidence="3" key="1">
    <citation type="submission" date="2016-10" db="EMBL/GenBank/DDBJ databases">
        <authorList>
            <person name="Varghese N."/>
            <person name="Submissions S."/>
        </authorList>
    </citation>
    <scope>NUCLEOTIDE SEQUENCE [LARGE SCALE GENOMIC DNA]</scope>
    <source>
        <strain evidence="3">DSM 44718</strain>
    </source>
</reference>
<proteinExistence type="predicted"/>
<protein>
    <submittedName>
        <fullName evidence="2">Uncharacterized protein</fullName>
    </submittedName>
</protein>
<accession>A0A1H3S422</accession>
<keyword evidence="3" id="KW-1185">Reference proteome</keyword>
<gene>
    <name evidence="2" type="ORF">SAMN05421684_4463</name>
</gene>
<dbReference type="EMBL" id="FNQB01000002">
    <property type="protein sequence ID" value="SDZ31909.1"/>
    <property type="molecule type" value="Genomic_DNA"/>
</dbReference>
<feature type="transmembrane region" description="Helical" evidence="1">
    <location>
        <begin position="152"/>
        <end position="172"/>
    </location>
</feature>